<evidence type="ECO:0000313" key="3">
    <source>
        <dbReference type="Proteomes" id="UP000515703"/>
    </source>
</evidence>
<sequence>MDEKSRLHIRYIVIIAIIITLGSLVLAGYDNQSFVGQFSFASTITSIVLSVVAIWMSISGERTTNEIKTKIIDATDRLDNAVINVQDINKTFDKSFKEKVESIQNIHTEFSNVVLELESVKSEVVSTKEYVQEAFDFNKITLSKQNTSEQYTDDEYIRLVKNIQLLANSQPALDVLNKSILYVIETREARGVGEVTLESFIDFYRKLINVDVLNDLFNVGIIWSAVKLLNITGLLESPTAVEKVKKILI</sequence>
<proteinExistence type="predicted"/>
<feature type="transmembrane region" description="Helical" evidence="1">
    <location>
        <begin position="12"/>
        <end position="29"/>
    </location>
</feature>
<gene>
    <name evidence="2" type="ORF">bsdcttw_11360</name>
</gene>
<reference evidence="2 3" key="2">
    <citation type="submission" date="2020-08" db="EMBL/GenBank/DDBJ databases">
        <authorList>
            <person name="Ueki A."/>
            <person name="Tonouchi A."/>
        </authorList>
    </citation>
    <scope>NUCLEOTIDE SEQUENCE [LARGE SCALE GENOMIC DNA]</scope>
    <source>
        <strain evidence="2 3">CTTW</strain>
    </source>
</reference>
<evidence type="ECO:0000256" key="1">
    <source>
        <dbReference type="SAM" id="Phobius"/>
    </source>
</evidence>
<keyword evidence="1" id="KW-1133">Transmembrane helix</keyword>
<keyword evidence="3" id="KW-1185">Reference proteome</keyword>
<dbReference type="RefSeq" id="WP_185258447.1">
    <property type="nucleotide sequence ID" value="NZ_AP023368.1"/>
</dbReference>
<feature type="transmembrane region" description="Helical" evidence="1">
    <location>
        <begin position="35"/>
        <end position="58"/>
    </location>
</feature>
<dbReference type="Proteomes" id="UP000515703">
    <property type="component" value="Chromosome"/>
</dbReference>
<reference evidence="2 3" key="1">
    <citation type="submission" date="2020-08" db="EMBL/GenBank/DDBJ databases">
        <title>Draft genome sequencing of an Anaerocolumna strain isolated from anoxic soil subjected to BSD treatment.</title>
        <authorList>
            <person name="Uek A."/>
            <person name="Tonouchi A."/>
        </authorList>
    </citation>
    <scope>NUCLEOTIDE SEQUENCE [LARGE SCALE GENOMIC DNA]</scope>
    <source>
        <strain evidence="2 3">CTTW</strain>
    </source>
</reference>
<dbReference type="EMBL" id="AP023368">
    <property type="protein sequence ID" value="BCJ98095.1"/>
    <property type="molecule type" value="Genomic_DNA"/>
</dbReference>
<dbReference type="AlphaFoldDB" id="A0A7I8DM51"/>
<accession>A0A7I8DM51</accession>
<dbReference type="KEGG" id="acht:bsdcttw_11360"/>
<keyword evidence="1" id="KW-0472">Membrane</keyword>
<protein>
    <submittedName>
        <fullName evidence="2">Uncharacterized protein</fullName>
    </submittedName>
</protein>
<name>A0A7I8DM51_9FIRM</name>
<keyword evidence="1" id="KW-0812">Transmembrane</keyword>
<organism evidence="2 3">
    <name type="scientific">Anaerocolumna chitinilytica</name>
    <dbReference type="NCBI Taxonomy" id="1727145"/>
    <lineage>
        <taxon>Bacteria</taxon>
        <taxon>Bacillati</taxon>
        <taxon>Bacillota</taxon>
        <taxon>Clostridia</taxon>
        <taxon>Lachnospirales</taxon>
        <taxon>Lachnospiraceae</taxon>
        <taxon>Anaerocolumna</taxon>
    </lineage>
</organism>
<evidence type="ECO:0000313" key="2">
    <source>
        <dbReference type="EMBL" id="BCJ98095.1"/>
    </source>
</evidence>